<name>I9DTA8_9ALTE</name>
<dbReference type="Proteomes" id="UP000035062">
    <property type="component" value="Unassembled WGS sequence"/>
</dbReference>
<dbReference type="PROSITE" id="PS51257">
    <property type="entry name" value="PROKAR_LIPOPROTEIN"/>
    <property type="match status" value="1"/>
</dbReference>
<gene>
    <name evidence="2" type="ORF">AGRI_04592</name>
</gene>
<dbReference type="Pfam" id="PF11102">
    <property type="entry name" value="YjbF"/>
    <property type="match status" value="1"/>
</dbReference>
<sequence>MTIKKVKLLAVLVCVSLLSACAGTYRTYYEMFKLALSTPEDVSLTYSAIAEAPYDFMYLRQGEKPRVALALAFIEQQQFKWVSGEQEMVVTESGRIVRTLGLGNDLLFLSNRQADPLKQGAFRGTQWRTAADWQLGEYGTELRSTFSEHHNYQLTYFNHVLPTVLVIEQVAIDTKPRFWRFDGSWQNLYWLDAQTGRVLQSRQQLTAGQASYELVYVSEVVRALKRRGLVVAGDEQL</sequence>
<organism evidence="2 3">
    <name type="scientific">Alishewanella agri BL06</name>
    <dbReference type="NCBI Taxonomy" id="1195246"/>
    <lineage>
        <taxon>Bacteria</taxon>
        <taxon>Pseudomonadati</taxon>
        <taxon>Pseudomonadota</taxon>
        <taxon>Gammaproteobacteria</taxon>
        <taxon>Alteromonadales</taxon>
        <taxon>Alteromonadaceae</taxon>
        <taxon>Alishewanella</taxon>
    </lineage>
</organism>
<proteinExistence type="predicted"/>
<keyword evidence="1" id="KW-0732">Signal</keyword>
<dbReference type="PATRIC" id="fig|1195246.3.peg.904"/>
<feature type="signal peptide" evidence="1">
    <location>
        <begin position="1"/>
        <end position="22"/>
    </location>
</feature>
<dbReference type="SUPFAM" id="SSF159270">
    <property type="entry name" value="YmcC-like"/>
    <property type="match status" value="1"/>
</dbReference>
<dbReference type="EMBL" id="AKKU01000011">
    <property type="protein sequence ID" value="EIW89350.1"/>
    <property type="molecule type" value="Genomic_DNA"/>
</dbReference>
<dbReference type="InterPro" id="IPR023373">
    <property type="entry name" value="YmcC_sf"/>
</dbReference>
<protein>
    <recommendedName>
        <fullName evidence="4">Lipoprotein</fullName>
    </recommendedName>
</protein>
<dbReference type="eggNOG" id="ENOG502ZAMG">
    <property type="taxonomic scope" value="Bacteria"/>
</dbReference>
<dbReference type="AlphaFoldDB" id="I9DTA8"/>
<evidence type="ECO:0000256" key="1">
    <source>
        <dbReference type="SAM" id="SignalP"/>
    </source>
</evidence>
<dbReference type="STRING" id="1195246.AGRI_04592"/>
<dbReference type="InterPro" id="IPR021308">
    <property type="entry name" value="GfcB"/>
</dbReference>
<feature type="chain" id="PRO_5003720334" description="Lipoprotein" evidence="1">
    <location>
        <begin position="23"/>
        <end position="237"/>
    </location>
</feature>
<accession>I9DTA8</accession>
<reference evidence="2 3" key="1">
    <citation type="journal article" date="2012" name="J. Bacteriol.">
        <title>Genome Sequence of Pectin-Degrading Alishewanella agri, Isolated from Landfill Soil.</title>
        <authorList>
            <person name="Kim J."/>
            <person name="Jung J."/>
            <person name="Sung J.S."/>
            <person name="Chun J."/>
            <person name="Park W."/>
        </authorList>
    </citation>
    <scope>NUCLEOTIDE SEQUENCE [LARGE SCALE GENOMIC DNA]</scope>
    <source>
        <strain evidence="2 3">BL06</strain>
    </source>
</reference>
<dbReference type="Gene3D" id="2.40.360.10">
    <property type="entry name" value="YmcC-like"/>
    <property type="match status" value="1"/>
</dbReference>
<keyword evidence="3" id="KW-1185">Reference proteome</keyword>
<evidence type="ECO:0008006" key="4">
    <source>
        <dbReference type="Google" id="ProtNLM"/>
    </source>
</evidence>
<evidence type="ECO:0000313" key="3">
    <source>
        <dbReference type="Proteomes" id="UP000035062"/>
    </source>
</evidence>
<comment type="caution">
    <text evidence="2">The sequence shown here is derived from an EMBL/GenBank/DDBJ whole genome shotgun (WGS) entry which is preliminary data.</text>
</comment>
<evidence type="ECO:0000313" key="2">
    <source>
        <dbReference type="EMBL" id="EIW89350.1"/>
    </source>
</evidence>